<evidence type="ECO:0000256" key="2">
    <source>
        <dbReference type="ARBA" id="ARBA00004651"/>
    </source>
</evidence>
<evidence type="ECO:0000256" key="10">
    <source>
        <dbReference type="ARBA" id="ARBA00023004"/>
    </source>
</evidence>
<sequence length="177" mass="19215">MQEERVRTRNSARYSKSMIVIHWVTALAVLGAWLTSEGGRDIAEDPPLLHFSLGLAVLVLVVPRLILRLAGGAPDVEPQGGWLGATARAGHAVLYLFLIVLPLTGWYAASRMGVPVSFFGLHLPAIAEQVQGQPGLIADLHENGGTVILYLAGLHALMAIWHQFVLRDGTLQRMSPR</sequence>
<evidence type="ECO:0000256" key="11">
    <source>
        <dbReference type="ARBA" id="ARBA00023136"/>
    </source>
</evidence>
<keyword evidence="9 13" id="KW-1133">Transmembrane helix</keyword>
<keyword evidence="6 13" id="KW-0812">Transmembrane</keyword>
<evidence type="ECO:0000256" key="12">
    <source>
        <dbReference type="ARBA" id="ARBA00037975"/>
    </source>
</evidence>
<name>A0ABY2Q351_9HYPH</name>
<dbReference type="PANTHER" id="PTHR30529">
    <property type="entry name" value="CYTOCHROME B561"/>
    <property type="match status" value="1"/>
</dbReference>
<evidence type="ECO:0000256" key="13">
    <source>
        <dbReference type="SAM" id="Phobius"/>
    </source>
</evidence>
<feature type="domain" description="Cytochrome b561 bacterial/Ni-hydrogenase" evidence="14">
    <location>
        <begin position="13"/>
        <end position="175"/>
    </location>
</feature>
<proteinExistence type="inferred from homology"/>
<comment type="subcellular location">
    <subcellularLocation>
        <location evidence="2">Cell membrane</location>
        <topology evidence="2">Multi-pass membrane protein</topology>
    </subcellularLocation>
</comment>
<dbReference type="InterPro" id="IPR016174">
    <property type="entry name" value="Di-haem_cyt_TM"/>
</dbReference>
<dbReference type="Pfam" id="PF01292">
    <property type="entry name" value="Ni_hydr_CYTB"/>
    <property type="match status" value="1"/>
</dbReference>
<dbReference type="Proteomes" id="UP000306441">
    <property type="component" value="Unassembled WGS sequence"/>
</dbReference>
<dbReference type="InterPro" id="IPR011577">
    <property type="entry name" value="Cyt_b561_bac/Ni-Hgenase"/>
</dbReference>
<evidence type="ECO:0000313" key="16">
    <source>
        <dbReference type="Proteomes" id="UP000306441"/>
    </source>
</evidence>
<evidence type="ECO:0000256" key="5">
    <source>
        <dbReference type="ARBA" id="ARBA00022617"/>
    </source>
</evidence>
<protein>
    <submittedName>
        <fullName evidence="15">Cytochrome b</fullName>
    </submittedName>
</protein>
<comment type="similarity">
    <text evidence="12">Belongs to the cytochrome b561 family.</text>
</comment>
<organism evidence="15 16">
    <name type="scientific">Ollibium composti</name>
    <dbReference type="NCBI Taxonomy" id="2675109"/>
    <lineage>
        <taxon>Bacteria</taxon>
        <taxon>Pseudomonadati</taxon>
        <taxon>Pseudomonadota</taxon>
        <taxon>Alphaproteobacteria</taxon>
        <taxon>Hyphomicrobiales</taxon>
        <taxon>Phyllobacteriaceae</taxon>
        <taxon>Ollibium</taxon>
    </lineage>
</organism>
<evidence type="ECO:0000256" key="6">
    <source>
        <dbReference type="ARBA" id="ARBA00022692"/>
    </source>
</evidence>
<dbReference type="InterPro" id="IPR052168">
    <property type="entry name" value="Cytochrome_b561_oxidase"/>
</dbReference>
<comment type="cofactor">
    <cofactor evidence="1">
        <name>heme b</name>
        <dbReference type="ChEBI" id="CHEBI:60344"/>
    </cofactor>
</comment>
<keyword evidence="7" id="KW-0479">Metal-binding</keyword>
<evidence type="ECO:0000256" key="9">
    <source>
        <dbReference type="ARBA" id="ARBA00022989"/>
    </source>
</evidence>
<keyword evidence="10" id="KW-0408">Iron</keyword>
<evidence type="ECO:0000256" key="7">
    <source>
        <dbReference type="ARBA" id="ARBA00022723"/>
    </source>
</evidence>
<evidence type="ECO:0000256" key="1">
    <source>
        <dbReference type="ARBA" id="ARBA00001970"/>
    </source>
</evidence>
<feature type="transmembrane region" description="Helical" evidence="13">
    <location>
        <begin position="147"/>
        <end position="166"/>
    </location>
</feature>
<feature type="transmembrane region" description="Helical" evidence="13">
    <location>
        <begin position="92"/>
        <end position="109"/>
    </location>
</feature>
<reference evidence="15 16" key="1">
    <citation type="submission" date="2019-04" db="EMBL/GenBank/DDBJ databases">
        <title>Mesorhizobium composti sp. nov., isolated from compost.</title>
        <authorList>
            <person name="Lin S.-Y."/>
            <person name="Hameed A."/>
            <person name="Hsieh Y.-T."/>
            <person name="Young C.-C."/>
        </authorList>
    </citation>
    <scope>NUCLEOTIDE SEQUENCE [LARGE SCALE GENOMIC DNA]</scope>
    <source>
        <strain evidence="15 16">CC-YTH430</strain>
    </source>
</reference>
<feature type="transmembrane region" description="Helical" evidence="13">
    <location>
        <begin position="20"/>
        <end position="36"/>
    </location>
</feature>
<keyword evidence="16" id="KW-1185">Reference proteome</keyword>
<evidence type="ECO:0000256" key="3">
    <source>
        <dbReference type="ARBA" id="ARBA00022448"/>
    </source>
</evidence>
<keyword evidence="8" id="KW-0249">Electron transport</keyword>
<keyword evidence="3" id="KW-0813">Transport</keyword>
<dbReference type="EMBL" id="SSNY01000011">
    <property type="protein sequence ID" value="THF55467.1"/>
    <property type="molecule type" value="Genomic_DNA"/>
</dbReference>
<evidence type="ECO:0000313" key="15">
    <source>
        <dbReference type="EMBL" id="THF55467.1"/>
    </source>
</evidence>
<accession>A0ABY2Q351</accession>
<keyword evidence="4" id="KW-1003">Cell membrane</keyword>
<evidence type="ECO:0000256" key="8">
    <source>
        <dbReference type="ARBA" id="ARBA00022982"/>
    </source>
</evidence>
<evidence type="ECO:0000256" key="4">
    <source>
        <dbReference type="ARBA" id="ARBA00022475"/>
    </source>
</evidence>
<keyword evidence="5" id="KW-0349">Heme</keyword>
<comment type="caution">
    <text evidence="15">The sequence shown here is derived from an EMBL/GenBank/DDBJ whole genome shotgun (WGS) entry which is preliminary data.</text>
</comment>
<evidence type="ECO:0000259" key="14">
    <source>
        <dbReference type="Pfam" id="PF01292"/>
    </source>
</evidence>
<keyword evidence="11 13" id="KW-0472">Membrane</keyword>
<dbReference type="SUPFAM" id="SSF81342">
    <property type="entry name" value="Transmembrane di-heme cytochromes"/>
    <property type="match status" value="1"/>
</dbReference>
<feature type="transmembrane region" description="Helical" evidence="13">
    <location>
        <begin position="48"/>
        <end position="71"/>
    </location>
</feature>
<gene>
    <name evidence="15" type="ORF">E6C48_17705</name>
</gene>
<dbReference type="PANTHER" id="PTHR30529:SF3">
    <property type="entry name" value="CYTOCHROME B561 HOMOLOG 1"/>
    <property type="match status" value="1"/>
</dbReference>